<evidence type="ECO:0000256" key="7">
    <source>
        <dbReference type="ARBA" id="ARBA00023136"/>
    </source>
</evidence>
<dbReference type="Pfam" id="PF00593">
    <property type="entry name" value="TonB_dep_Rec_b-barrel"/>
    <property type="match status" value="1"/>
</dbReference>
<keyword evidence="7 9" id="KW-0472">Membrane</keyword>
<evidence type="ECO:0000256" key="9">
    <source>
        <dbReference type="PROSITE-ProRule" id="PRU01360"/>
    </source>
</evidence>
<dbReference type="Gene3D" id="2.170.130.10">
    <property type="entry name" value="TonB-dependent receptor, plug domain"/>
    <property type="match status" value="1"/>
</dbReference>
<keyword evidence="15" id="KW-0675">Receptor</keyword>
<comment type="subcellular location">
    <subcellularLocation>
        <location evidence="1 9">Cell outer membrane</location>
        <topology evidence="1 9">Multi-pass membrane protein</topology>
    </subcellularLocation>
</comment>
<dbReference type="InterPro" id="IPR012910">
    <property type="entry name" value="Plug_dom"/>
</dbReference>
<dbReference type="PROSITE" id="PS01156">
    <property type="entry name" value="TONB_DEPENDENT_REC_2"/>
    <property type="match status" value="1"/>
</dbReference>
<evidence type="ECO:0000259" key="13">
    <source>
        <dbReference type="Pfam" id="PF00593"/>
    </source>
</evidence>
<dbReference type="AlphaFoldDB" id="A0A1R4FBJ9"/>
<dbReference type="Gene3D" id="2.40.170.20">
    <property type="entry name" value="TonB-dependent receptor, beta-barrel domain"/>
    <property type="match status" value="1"/>
</dbReference>
<evidence type="ECO:0000256" key="1">
    <source>
        <dbReference type="ARBA" id="ARBA00004571"/>
    </source>
</evidence>
<dbReference type="PANTHER" id="PTHR47234:SF2">
    <property type="entry name" value="TONB-DEPENDENT RECEPTOR"/>
    <property type="match status" value="1"/>
</dbReference>
<dbReference type="SUPFAM" id="SSF56935">
    <property type="entry name" value="Porins"/>
    <property type="match status" value="1"/>
</dbReference>
<comment type="similarity">
    <text evidence="9 11">Belongs to the TonB-dependent receptor family.</text>
</comment>
<dbReference type="InterPro" id="IPR010917">
    <property type="entry name" value="TonB_rcpt_CS"/>
</dbReference>
<dbReference type="RefSeq" id="WP_256968080.1">
    <property type="nucleotide sequence ID" value="NZ_FUIE01000020.1"/>
</dbReference>
<keyword evidence="2 9" id="KW-0813">Transport</keyword>
<evidence type="ECO:0000256" key="10">
    <source>
        <dbReference type="PROSITE-ProRule" id="PRU10144"/>
    </source>
</evidence>
<gene>
    <name evidence="15" type="ORF">FM111_03765</name>
</gene>
<dbReference type="GO" id="GO:0009279">
    <property type="term" value="C:cell outer membrane"/>
    <property type="evidence" value="ECO:0007669"/>
    <property type="project" value="UniProtKB-SubCell"/>
</dbReference>
<dbReference type="InterPro" id="IPR036942">
    <property type="entry name" value="Beta-barrel_TonB_sf"/>
</dbReference>
<sequence length="1073" mass="115378">MNFQIKRERLLASTMIAGLALVGFAAPAAAQTTPNPEADQPSQVSDIVVTGSRLRQPNLTTTSPVTQVTGEDIDVQGVTRVEDLVTQLPQAFAAQNSTVANGASGTATVSLRNLGSSRTLVLIDGKRMGYGSPQDDAADLNQIPGQMVERVEVLTGGASAVYGSDAIAGVVNFIMRRNFEGIEIDAQYGFNQHNNDYDGVGNLRDVIARRSASNPSQYQLPDDNVYTGFSREVNLLMGVNAPDDRGNITLYAGYRKNNKVLGRDYDYSACSLSAPAASTPPGEFNCGGSGTSFPGQFTDFGGNEFLIDTDGDPTTDDIDVNPLPSFAYTVNNAGFRNYVGATDAYNFGPSNYFQRPDERYTLGVFGHYDVTDKIEVYTQLMYSDYSTIAQIAPSGNFFGEFKNGFRTTDGSSFINCDSPLLNAQQAAALGCGAQATAAYNTWVIENDDKTFSLSAPGSTTPGGNEAFRLLEDPNLVPLYIGRRNVEGGGRQSDIRFQSYRGVIGARGDLNDAWSYDLSIQYSRAQFTNIYRNEFSNTRLARALDVVLDPSTNTPVCRSVLAGIDADCVPYDIFKPGGVSQEALNYLQVPLVATGWTTQQVASGSLTVDLGAYGVKSPWATRSVQAAFGGEYRRDALDLTPDVSFSSGDGAGQGGPTLGLNGANQVYDVFVEAQIPIAEGMAFADQLSLDLAYRHSEYDLGGGTDSWKIGGDWAPVPSVRFRASAQRAVRAPNVIELFTAQGFNLFDMDDDPCDFTDPNEDGTASQAACVGTNPWQVSQGQADGGNLSSPAGQYNVLQGGETTLTPESSDTLTFGVVFTPEFLPGFNLTLDYFDIQIDNLISSVGPQNALDACYEGGFMTACNNIQRNANGQLWVGTGNVVDLNTNIGGLKTSGVDVAANYNVDLADFGWNGVGSLGFALVGTWLDKLETDTGLGLARSTYDCAGFYANQCGVPNPEWRHRFRVDWNTPIDGLNLNGTWRYYGEAEIAVLGSDGSLNNSPSDRIDRVLDSQNYFDLAGTWQMRDNISVRAGVNNVFDSDPPLSYSVGTTGNNNTYPQLYNAMGRYFFFGVTANF</sequence>
<evidence type="ECO:0000313" key="15">
    <source>
        <dbReference type="EMBL" id="SJM53274.1"/>
    </source>
</evidence>
<evidence type="ECO:0000256" key="2">
    <source>
        <dbReference type="ARBA" id="ARBA00022448"/>
    </source>
</evidence>
<keyword evidence="8 9" id="KW-0998">Cell outer membrane</keyword>
<evidence type="ECO:0000256" key="5">
    <source>
        <dbReference type="ARBA" id="ARBA00022729"/>
    </source>
</evidence>
<evidence type="ECO:0000259" key="14">
    <source>
        <dbReference type="Pfam" id="PF07715"/>
    </source>
</evidence>
<evidence type="ECO:0000256" key="3">
    <source>
        <dbReference type="ARBA" id="ARBA00022452"/>
    </source>
</evidence>
<feature type="domain" description="TonB-dependent receptor plug" evidence="14">
    <location>
        <begin position="59"/>
        <end position="170"/>
    </location>
</feature>
<feature type="signal peptide" evidence="12">
    <location>
        <begin position="1"/>
        <end position="25"/>
    </location>
</feature>
<feature type="chain" id="PRO_5012028916" evidence="12">
    <location>
        <begin position="26"/>
        <end position="1073"/>
    </location>
</feature>
<proteinExistence type="inferred from homology"/>
<dbReference type="PROSITE" id="PS52016">
    <property type="entry name" value="TONB_DEPENDENT_REC_3"/>
    <property type="match status" value="1"/>
</dbReference>
<accession>A0A1R4FBJ9</accession>
<evidence type="ECO:0000313" key="16">
    <source>
        <dbReference type="Proteomes" id="UP000195766"/>
    </source>
</evidence>
<feature type="short sequence motif" description="TonB C-terminal box" evidence="10">
    <location>
        <begin position="1056"/>
        <end position="1073"/>
    </location>
</feature>
<dbReference type="Proteomes" id="UP000195766">
    <property type="component" value="Unassembled WGS sequence"/>
</dbReference>
<dbReference type="InterPro" id="IPR000531">
    <property type="entry name" value="Beta-barrel_TonB"/>
</dbReference>
<reference evidence="15 16" key="1">
    <citation type="submission" date="2017-02" db="EMBL/GenBank/DDBJ databases">
        <authorList>
            <person name="Peterson S.W."/>
        </authorList>
    </citation>
    <scope>NUCLEOTIDE SEQUENCE [LARGE SCALE GENOMIC DNA]</scope>
    <source>
        <strain evidence="15 16">3F5N</strain>
    </source>
</reference>
<keyword evidence="3 9" id="KW-1134">Transmembrane beta strand</keyword>
<name>A0A1R4FBJ9_BREDI</name>
<feature type="domain" description="TonB-dependent receptor-like beta-barrel" evidence="13">
    <location>
        <begin position="478"/>
        <end position="1034"/>
    </location>
</feature>
<dbReference type="EMBL" id="FUIE01000020">
    <property type="protein sequence ID" value="SJM53274.1"/>
    <property type="molecule type" value="Genomic_DNA"/>
</dbReference>
<organism evidence="15 16">
    <name type="scientific">Brevundimonas diminuta 3F5N</name>
    <dbReference type="NCBI Taxonomy" id="1255603"/>
    <lineage>
        <taxon>Bacteria</taxon>
        <taxon>Pseudomonadati</taxon>
        <taxon>Pseudomonadota</taxon>
        <taxon>Alphaproteobacteria</taxon>
        <taxon>Caulobacterales</taxon>
        <taxon>Caulobacteraceae</taxon>
        <taxon>Brevundimonas</taxon>
    </lineage>
</organism>
<keyword evidence="5 12" id="KW-0732">Signal</keyword>
<evidence type="ECO:0000256" key="4">
    <source>
        <dbReference type="ARBA" id="ARBA00022692"/>
    </source>
</evidence>
<dbReference type="InterPro" id="IPR039426">
    <property type="entry name" value="TonB-dep_rcpt-like"/>
</dbReference>
<dbReference type="PANTHER" id="PTHR47234">
    <property type="match status" value="1"/>
</dbReference>
<dbReference type="Pfam" id="PF07715">
    <property type="entry name" value="Plug"/>
    <property type="match status" value="1"/>
</dbReference>
<evidence type="ECO:0000256" key="8">
    <source>
        <dbReference type="ARBA" id="ARBA00023237"/>
    </source>
</evidence>
<dbReference type="InterPro" id="IPR037066">
    <property type="entry name" value="Plug_dom_sf"/>
</dbReference>
<protein>
    <submittedName>
        <fullName evidence="15">TonB-dependent receptor</fullName>
    </submittedName>
</protein>
<evidence type="ECO:0000256" key="12">
    <source>
        <dbReference type="SAM" id="SignalP"/>
    </source>
</evidence>
<evidence type="ECO:0000256" key="6">
    <source>
        <dbReference type="ARBA" id="ARBA00023077"/>
    </source>
</evidence>
<evidence type="ECO:0000256" key="11">
    <source>
        <dbReference type="RuleBase" id="RU003357"/>
    </source>
</evidence>
<keyword evidence="4 9" id="KW-0812">Transmembrane</keyword>
<keyword evidence="6 11" id="KW-0798">TonB box</keyword>